<evidence type="ECO:0000313" key="1">
    <source>
        <dbReference type="EMBL" id="KIM39528.1"/>
    </source>
</evidence>
<reference evidence="1 2" key="1">
    <citation type="submission" date="2014-04" db="EMBL/GenBank/DDBJ databases">
        <authorList>
            <consortium name="DOE Joint Genome Institute"/>
            <person name="Kuo A."/>
            <person name="Gay G."/>
            <person name="Dore J."/>
            <person name="Kohler A."/>
            <person name="Nagy L.G."/>
            <person name="Floudas D."/>
            <person name="Copeland A."/>
            <person name="Barry K.W."/>
            <person name="Cichocki N."/>
            <person name="Veneault-Fourrey C."/>
            <person name="LaButti K."/>
            <person name="Lindquist E.A."/>
            <person name="Lipzen A."/>
            <person name="Lundell T."/>
            <person name="Morin E."/>
            <person name="Murat C."/>
            <person name="Sun H."/>
            <person name="Tunlid A."/>
            <person name="Henrissat B."/>
            <person name="Grigoriev I.V."/>
            <person name="Hibbett D.S."/>
            <person name="Martin F."/>
            <person name="Nordberg H.P."/>
            <person name="Cantor M.N."/>
            <person name="Hua S.X."/>
        </authorList>
    </citation>
    <scope>NUCLEOTIDE SEQUENCE [LARGE SCALE GENOMIC DNA]</scope>
    <source>
        <strain evidence="2">h7</strain>
    </source>
</reference>
<keyword evidence="2" id="KW-1185">Reference proteome</keyword>
<evidence type="ECO:0000313" key="2">
    <source>
        <dbReference type="Proteomes" id="UP000053424"/>
    </source>
</evidence>
<dbReference type="AlphaFoldDB" id="A0A0C2XPG8"/>
<organism evidence="1 2">
    <name type="scientific">Hebeloma cylindrosporum</name>
    <dbReference type="NCBI Taxonomy" id="76867"/>
    <lineage>
        <taxon>Eukaryota</taxon>
        <taxon>Fungi</taxon>
        <taxon>Dikarya</taxon>
        <taxon>Basidiomycota</taxon>
        <taxon>Agaricomycotina</taxon>
        <taxon>Agaricomycetes</taxon>
        <taxon>Agaricomycetidae</taxon>
        <taxon>Agaricales</taxon>
        <taxon>Agaricineae</taxon>
        <taxon>Hymenogastraceae</taxon>
        <taxon>Hebeloma</taxon>
    </lineage>
</organism>
<accession>A0A0C2XPG8</accession>
<name>A0A0C2XPG8_HEBCY</name>
<protein>
    <submittedName>
        <fullName evidence="1">Uncharacterized protein</fullName>
    </submittedName>
</protein>
<dbReference type="InterPro" id="IPR032675">
    <property type="entry name" value="LRR_dom_sf"/>
</dbReference>
<gene>
    <name evidence="1" type="ORF">M413DRAFT_29252</name>
</gene>
<dbReference type="Gene3D" id="1.20.1280.50">
    <property type="match status" value="1"/>
</dbReference>
<reference evidence="2" key="2">
    <citation type="submission" date="2015-01" db="EMBL/GenBank/DDBJ databases">
        <title>Evolutionary Origins and Diversification of the Mycorrhizal Mutualists.</title>
        <authorList>
            <consortium name="DOE Joint Genome Institute"/>
            <consortium name="Mycorrhizal Genomics Consortium"/>
            <person name="Kohler A."/>
            <person name="Kuo A."/>
            <person name="Nagy L.G."/>
            <person name="Floudas D."/>
            <person name="Copeland A."/>
            <person name="Barry K.W."/>
            <person name="Cichocki N."/>
            <person name="Veneault-Fourrey C."/>
            <person name="LaButti K."/>
            <person name="Lindquist E.A."/>
            <person name="Lipzen A."/>
            <person name="Lundell T."/>
            <person name="Morin E."/>
            <person name="Murat C."/>
            <person name="Riley R."/>
            <person name="Ohm R."/>
            <person name="Sun H."/>
            <person name="Tunlid A."/>
            <person name="Henrissat B."/>
            <person name="Grigoriev I.V."/>
            <person name="Hibbett D.S."/>
            <person name="Martin F."/>
        </authorList>
    </citation>
    <scope>NUCLEOTIDE SEQUENCE [LARGE SCALE GENOMIC DNA]</scope>
    <source>
        <strain evidence="2">h7</strain>
    </source>
</reference>
<dbReference type="Proteomes" id="UP000053424">
    <property type="component" value="Unassembled WGS sequence"/>
</dbReference>
<dbReference type="SUPFAM" id="SSF52058">
    <property type="entry name" value="L domain-like"/>
    <property type="match status" value="1"/>
</dbReference>
<dbReference type="Gene3D" id="3.80.10.10">
    <property type="entry name" value="Ribonuclease Inhibitor"/>
    <property type="match status" value="1"/>
</dbReference>
<proteinExistence type="predicted"/>
<sequence>MSTNNSLEYNDGQLQYKVVGLMKRARASTQFLEKAGADSRAVRAGINKLPDEILAYIFEGCVEQEIPRLSPQPFRSYLYPTVGSPPMLFLQICRRWREVAYSTSSLWTSLSGGEIYWDRSGPTIPAMRYCLDRSKRAPLHLRLYSSPSRHLDAEPSRASEMLWLFATEISRWRSFSVAFDAGLVETMAAILSCSHGQVDRLEELEVSFHPGIMRIQSVPSVLSSLLSLKSLQRLYLNYSLEFTTFNFQLVPWSRLNEILIQARFSLDECVRYLSQCSSASRISLYSADSLGDFVRLPTWPCLPITTLPKLSSLTLAQRWDAVKVLEFFDLPSLRHLSLKMNGIYEIQNNRQPFIFKRFLERSQCALDHLTVLNVGILISNVVEYFKIPALRSIPRVEFSSSLDQEDVSMPYILRARAHLNAQHSFPRIYAWKCPETGKCYFGWGVKDKEIEIQ</sequence>
<dbReference type="OrthoDB" id="3217549at2759"/>
<dbReference type="STRING" id="686832.A0A0C2XPG8"/>
<dbReference type="HOGENOM" id="CLU_627078_0_0_1"/>
<dbReference type="EMBL" id="KN831785">
    <property type="protein sequence ID" value="KIM39528.1"/>
    <property type="molecule type" value="Genomic_DNA"/>
</dbReference>